<evidence type="ECO:0000256" key="3">
    <source>
        <dbReference type="ARBA" id="ARBA00022737"/>
    </source>
</evidence>
<evidence type="ECO:0000256" key="2">
    <source>
        <dbReference type="ARBA" id="ARBA00022640"/>
    </source>
</evidence>
<dbReference type="PANTHER" id="PTHR11638:SF155">
    <property type="entry name" value="CHAPERONE PROTEIN CLPC1, CHLOROPLASTIC-LIKE"/>
    <property type="match status" value="1"/>
</dbReference>
<dbReference type="CDD" id="cd00009">
    <property type="entry name" value="AAA"/>
    <property type="match status" value="2"/>
</dbReference>
<dbReference type="FunFam" id="1.10.8.60:FF:000011">
    <property type="entry name" value="ATP-dependent Clp protease ATP-binding subunit"/>
    <property type="match status" value="1"/>
</dbReference>
<keyword evidence="3 9" id="KW-0677">Repeat</keyword>
<dbReference type="InterPro" id="IPR050130">
    <property type="entry name" value="ClpA_ClpB"/>
</dbReference>
<dbReference type="GO" id="GO:0031969">
    <property type="term" value="C:chloroplast membrane"/>
    <property type="evidence" value="ECO:0007669"/>
    <property type="project" value="UniProtKB-SubCell"/>
</dbReference>
<dbReference type="PANTHER" id="PTHR11638">
    <property type="entry name" value="ATP-DEPENDENT CLP PROTEASE"/>
    <property type="match status" value="1"/>
</dbReference>
<evidence type="ECO:0000256" key="11">
    <source>
        <dbReference type="SAM" id="Coils"/>
    </source>
</evidence>
<feature type="coiled-coil region" evidence="11">
    <location>
        <begin position="1453"/>
        <end position="1480"/>
    </location>
</feature>
<dbReference type="InterPro" id="IPR003593">
    <property type="entry name" value="AAA+_ATPase"/>
</dbReference>
<dbReference type="GO" id="GO:0009570">
    <property type="term" value="C:chloroplast stroma"/>
    <property type="evidence" value="ECO:0007669"/>
    <property type="project" value="UniProtKB-ARBA"/>
</dbReference>
<dbReference type="GO" id="GO:0032991">
    <property type="term" value="C:protein-containing complex"/>
    <property type="evidence" value="ECO:0007669"/>
    <property type="project" value="UniProtKB-ARBA"/>
</dbReference>
<keyword evidence="7 10" id="KW-0143">Chaperone</keyword>
<sequence length="1877" mass="207727">MAGVLAQSRNAPAIVSGQRYGGSGGSAKSRRSVKMMSALTAPSIRMRGFSGLRGSNSLDTLLNSSPDFHSRVANSISFRRGKASRGVVRAMFERFTEKAIKVIMLAQEEARRLGHNFVGTEQILLGLIGEGTGIAAKVLKSMGINLKDARVEVEKIIGRGSGFVAVEIPFTPRAKRVLELSLEEARQLGHNYIGSEHLLLGLLREGEGVAARVLENMGADPSNIRTQVIRMVGESTEAVGAGVGGGSSGNKMPTLEEYGTNLTKMAEEGKLDPVVGRQPQIERVVQILGRRTKNNPCLIGEPGVGKTAIAEGLAQRISSGDVPETIEGKKVITLDMGLLVAGTKYRGEFEERLKKLMEEIKQSDEIILFIDEVHTLIGAGAAEGAIDAANILKPALARGELQCIGATTLDEYRKHIEKDPALERRFQPVKVPEPTVDETIQILKGLRERYEIHHKLRYTDEALVSAAHLSYQYISDRFLPDKAIDLVDEAGSRVRLRHAQLPEEARELEKELRQITKEKNEAVRSQDFEKAGELRDREMDLKAQISALVDKGKEMSKAETEAGDVGPIVTEVDIQHIVSAWTGIPVEKVSSDESDRLLKMEETLHKRVIGQDEAVKAISRAIRRARVGLKNPNRPIASFIFSGPTGVGKSELAKALAAYYFGSEEAMIRLDMSEFMERHTVSKLIGSPPGYVGYTEGGQLTEAVRRRPYTVVLFDEIEKAHPDVFNMMLQILEDGRLTDSKGRTVDFKNTLLIMTSNVGSSVIEKGGRRIGFDLDYDEKDSSYNRIKSLVTEELKQYFRPEFLNRLDEMIVFRQLTKLEVKEIAHIMLREVFERLKAREIELQVTERFTDMVVEEGYNPSYGARPLRRAIMRLLEDSMAEKMLSGEIKEGDSVIVDVDSDKKRSRRLLLLLHLFLLLLLRQSSSIFSPPSLPPSLRLLGRALQVNLIPLHALLGVMAGVLAQSANVPAILPGQRYGSSGGSAKSRRSVKMMSALTAPGIRMRGFSGLRGSNSLDTLLNSSSDFHSRVASSISFRRGKASRGVARAMFERFTEKAIKVIMLAQEEARRLGHNFVGTEQILLGLIGEGTGIAAKVLKSMGINLKDARVEVEKIIGRGSGFVAVEIPFTPRAKRVLELSLEEARQLGHNYIGSEHLLLGLLREGEGVAARVLENLGADPSNIRTQVIRMVGESTEAVGAGVGGGSSGNKMPTLEEYGTNLTKLAEEGKLDPVVGRQQQIERVVQILGRRTKNNPCLIGEPGVGKTAIAEGLAQRIASGDVPETIEGKKVITLDMGLLVAGTKYRGEFEERLKKLMEEIKQSDEIILFIDEVHTLIGAGAAEGAIDAANILKPALARGELQCIGATTLDEYRKHIEKDPALERRFQPVKVPEPTVDETIQILKGLRERYEIHHKLHYTDEALVAAAHLSYQYISDRFLPDKAIDLIDEAGSRVRLRHAQLPEEARELEKELRQITKEKNEAVRSQDFEKAGELRDREMDLKAQITALIDKGKEMSKAETEAGDVGPVVTEVDIQHIVSSWTGIPVEKVSSDESDRLLKMEETLHKRVIGQDEAVKAISRAIRRARVGLKNPNRPIASFIFSGPTGVGKSELAKALAAYYFGSEEAMIRLDMSEFMERHTVSKLIGSPPGYVGYTEGGQLTEAVRRRPYTVVLFDEIEKAHPDVFNMMLQILEDGRLTDSKGRTVDFKNTLLIMTSNVGSSVIEKGGRRIGFDLDYDEKDSSYNRIKSLVTEELKQYFRPEFLNRLDEMIVFRQLTKLEVKEIADIMLKEVFERLKGKEIELQVTERFRDRVVDEGYNPSYGARPLRRAIMRLLEDSMAEKMLAREIKEGDSVIVDVDSDGNVTVLNGGSGAPEPLPEAISV</sequence>
<protein>
    <submittedName>
        <fullName evidence="14">Uncharacterized protein</fullName>
    </submittedName>
</protein>
<feature type="domain" description="UVR" evidence="12">
    <location>
        <begin position="1464"/>
        <end position="1499"/>
    </location>
</feature>
<evidence type="ECO:0000259" key="12">
    <source>
        <dbReference type="PROSITE" id="PS50151"/>
    </source>
</evidence>
<dbReference type="Pfam" id="PF00004">
    <property type="entry name" value="AAA"/>
    <property type="match status" value="2"/>
</dbReference>
<evidence type="ECO:0000256" key="6">
    <source>
        <dbReference type="ARBA" id="ARBA00022946"/>
    </source>
</evidence>
<dbReference type="CDD" id="cd19499">
    <property type="entry name" value="RecA-like_ClpB_Hsp104-like"/>
    <property type="match status" value="2"/>
</dbReference>
<evidence type="ECO:0000256" key="10">
    <source>
        <dbReference type="RuleBase" id="RU004432"/>
    </source>
</evidence>
<dbReference type="PRINTS" id="PR00300">
    <property type="entry name" value="CLPPROTEASEA"/>
</dbReference>
<feature type="domain" description="UVR" evidence="12">
    <location>
        <begin position="509"/>
        <end position="544"/>
    </location>
</feature>
<evidence type="ECO:0000256" key="9">
    <source>
        <dbReference type="PROSITE-ProRule" id="PRU01251"/>
    </source>
</evidence>
<dbReference type="PROSITE" id="PS51903">
    <property type="entry name" value="CLP_R"/>
    <property type="match status" value="2"/>
</dbReference>
<dbReference type="InterPro" id="IPR018368">
    <property type="entry name" value="ClpA/B_CS1"/>
</dbReference>
<reference evidence="14 15" key="1">
    <citation type="submission" date="2024-11" db="EMBL/GenBank/DDBJ databases">
        <title>Chromosome-level genome assembly of Eucalyptus globulus Labill. provides insights into its genome evolution.</title>
        <authorList>
            <person name="Li X."/>
        </authorList>
    </citation>
    <scope>NUCLEOTIDE SEQUENCE [LARGE SCALE GENOMIC DNA]</scope>
    <source>
        <strain evidence="14">CL2024</strain>
        <tissue evidence="14">Fresh tender leaves</tissue>
    </source>
</reference>
<dbReference type="GO" id="GO:0016787">
    <property type="term" value="F:hydrolase activity"/>
    <property type="evidence" value="ECO:0007669"/>
    <property type="project" value="UniProtKB-ARBA"/>
</dbReference>
<dbReference type="InterPro" id="IPR001943">
    <property type="entry name" value="UVR_dom"/>
</dbReference>
<feature type="domain" description="Clp R" evidence="13">
    <location>
        <begin position="92"/>
        <end position="234"/>
    </location>
</feature>
<evidence type="ECO:0000256" key="8">
    <source>
        <dbReference type="ARBA" id="ARBA00046299"/>
    </source>
</evidence>
<dbReference type="FunFam" id="3.40.50.300:FF:000025">
    <property type="entry name" value="ATP-dependent Clp protease subunit"/>
    <property type="match status" value="2"/>
</dbReference>
<dbReference type="Gene3D" id="1.10.1780.10">
    <property type="entry name" value="Clp, N-terminal domain"/>
    <property type="match status" value="2"/>
</dbReference>
<keyword evidence="1" id="KW-0150">Chloroplast</keyword>
<evidence type="ECO:0000313" key="14">
    <source>
        <dbReference type="EMBL" id="KAL3716243.1"/>
    </source>
</evidence>
<keyword evidence="4 10" id="KW-0547">Nucleotide-binding</keyword>
<dbReference type="Pfam" id="PF17871">
    <property type="entry name" value="AAA_lid_9"/>
    <property type="match status" value="2"/>
</dbReference>
<dbReference type="InterPro" id="IPR041546">
    <property type="entry name" value="ClpA/ClpB_AAA_lid"/>
</dbReference>
<dbReference type="Proteomes" id="UP001634007">
    <property type="component" value="Unassembled WGS sequence"/>
</dbReference>
<keyword evidence="11" id="KW-0175">Coiled coil</keyword>
<dbReference type="EMBL" id="JBJKBG010000011">
    <property type="protein sequence ID" value="KAL3716243.1"/>
    <property type="molecule type" value="Genomic_DNA"/>
</dbReference>
<dbReference type="SUPFAM" id="SSF81923">
    <property type="entry name" value="Double Clp-N motif"/>
    <property type="match status" value="2"/>
</dbReference>
<gene>
    <name evidence="14" type="ORF">ACJRO7_007926</name>
</gene>
<dbReference type="Gene3D" id="3.40.50.300">
    <property type="entry name" value="P-loop containing nucleotide triphosphate hydrolases"/>
    <property type="match status" value="4"/>
</dbReference>
<evidence type="ECO:0000256" key="4">
    <source>
        <dbReference type="ARBA" id="ARBA00022741"/>
    </source>
</evidence>
<dbReference type="Pfam" id="PF07724">
    <property type="entry name" value="AAA_2"/>
    <property type="match status" value="2"/>
</dbReference>
<dbReference type="InterPro" id="IPR004176">
    <property type="entry name" value="Clp_R_N"/>
</dbReference>
<dbReference type="InterPro" id="IPR027417">
    <property type="entry name" value="P-loop_NTPase"/>
</dbReference>
<evidence type="ECO:0000256" key="1">
    <source>
        <dbReference type="ARBA" id="ARBA00022528"/>
    </source>
</evidence>
<comment type="caution">
    <text evidence="14">The sequence shown here is derived from an EMBL/GenBank/DDBJ whole genome shotgun (WGS) entry which is preliminary data.</text>
</comment>
<dbReference type="PROSITE" id="PS00871">
    <property type="entry name" value="CLPAB_2"/>
    <property type="match status" value="2"/>
</dbReference>
<dbReference type="InterPro" id="IPR003959">
    <property type="entry name" value="ATPase_AAA_core"/>
</dbReference>
<dbReference type="InterPro" id="IPR036628">
    <property type="entry name" value="Clp_N_dom_sf"/>
</dbReference>
<comment type="subcellular location">
    <subcellularLocation>
        <location evidence="8">Plastid</location>
        <location evidence="8">Chloroplast membrane</location>
    </subcellularLocation>
</comment>
<keyword evidence="2" id="KW-0934">Plastid</keyword>
<evidence type="ECO:0000256" key="7">
    <source>
        <dbReference type="ARBA" id="ARBA00023186"/>
    </source>
</evidence>
<evidence type="ECO:0000256" key="5">
    <source>
        <dbReference type="ARBA" id="ARBA00022840"/>
    </source>
</evidence>
<keyword evidence="15" id="KW-1185">Reference proteome</keyword>
<accession>A0ABD3IQ99</accession>
<keyword evidence="6" id="KW-0809">Transit peptide</keyword>
<dbReference type="SUPFAM" id="SSF52540">
    <property type="entry name" value="P-loop containing nucleoside triphosphate hydrolases"/>
    <property type="match status" value="4"/>
</dbReference>
<dbReference type="InterPro" id="IPR019489">
    <property type="entry name" value="Clp_ATPase_C"/>
</dbReference>
<dbReference type="InterPro" id="IPR028299">
    <property type="entry name" value="ClpA/B_CS2"/>
</dbReference>
<comment type="similarity">
    <text evidence="10">Belongs to the ClpA/ClpB family.</text>
</comment>
<dbReference type="Pfam" id="PF02861">
    <property type="entry name" value="Clp_N"/>
    <property type="match status" value="2"/>
</dbReference>
<evidence type="ECO:0000259" key="13">
    <source>
        <dbReference type="PROSITE" id="PS51903"/>
    </source>
</evidence>
<proteinExistence type="inferred from homology"/>
<evidence type="ECO:0000313" key="15">
    <source>
        <dbReference type="Proteomes" id="UP001634007"/>
    </source>
</evidence>
<name>A0ABD3IQ99_EUCGL</name>
<dbReference type="SMART" id="SM01086">
    <property type="entry name" value="ClpB_D2-small"/>
    <property type="match status" value="2"/>
</dbReference>
<feature type="domain" description="Clp R" evidence="13">
    <location>
        <begin position="1047"/>
        <end position="1189"/>
    </location>
</feature>
<dbReference type="FunFam" id="3.40.50.300:FF:000010">
    <property type="entry name" value="Chaperone clpB 1, putative"/>
    <property type="match status" value="2"/>
</dbReference>
<dbReference type="SMART" id="SM00382">
    <property type="entry name" value="AAA"/>
    <property type="match status" value="4"/>
</dbReference>
<keyword evidence="5 10" id="KW-0067">ATP-binding</keyword>
<dbReference type="Gene3D" id="1.10.8.60">
    <property type="match status" value="4"/>
</dbReference>
<dbReference type="PROSITE" id="PS50151">
    <property type="entry name" value="UVR"/>
    <property type="match status" value="2"/>
</dbReference>
<dbReference type="Pfam" id="PF10431">
    <property type="entry name" value="ClpB_D2-small"/>
    <property type="match status" value="2"/>
</dbReference>
<feature type="coiled-coil region" evidence="11">
    <location>
        <begin position="498"/>
        <end position="525"/>
    </location>
</feature>
<organism evidence="14 15">
    <name type="scientific">Eucalyptus globulus</name>
    <name type="common">Tasmanian blue gum</name>
    <dbReference type="NCBI Taxonomy" id="34317"/>
    <lineage>
        <taxon>Eukaryota</taxon>
        <taxon>Viridiplantae</taxon>
        <taxon>Streptophyta</taxon>
        <taxon>Embryophyta</taxon>
        <taxon>Tracheophyta</taxon>
        <taxon>Spermatophyta</taxon>
        <taxon>Magnoliopsida</taxon>
        <taxon>eudicotyledons</taxon>
        <taxon>Gunneridae</taxon>
        <taxon>Pentapetalae</taxon>
        <taxon>rosids</taxon>
        <taxon>malvids</taxon>
        <taxon>Myrtales</taxon>
        <taxon>Myrtaceae</taxon>
        <taxon>Myrtoideae</taxon>
        <taxon>Eucalypteae</taxon>
        <taxon>Eucalyptus</taxon>
    </lineage>
</organism>
<dbReference type="InterPro" id="IPR001270">
    <property type="entry name" value="ClpA/B"/>
</dbReference>
<dbReference type="FunFam" id="1.10.8.60:FF:000017">
    <property type="entry name" value="ATP-dependent chaperone ClpB"/>
    <property type="match status" value="2"/>
</dbReference>
<dbReference type="FunFam" id="1.10.1780.10:FF:000004">
    <property type="entry name" value="ATP-dependent Clp protease ATP-binding subunit ClpC"/>
    <property type="match status" value="2"/>
</dbReference>
<dbReference type="PROSITE" id="PS00870">
    <property type="entry name" value="CLPAB_1"/>
    <property type="match status" value="2"/>
</dbReference>
<dbReference type="GO" id="GO:0005524">
    <property type="term" value="F:ATP binding"/>
    <property type="evidence" value="ECO:0007669"/>
    <property type="project" value="UniProtKB-KW"/>
</dbReference>
<dbReference type="Gene3D" id="4.10.860.10">
    <property type="entry name" value="UVR domain"/>
    <property type="match status" value="2"/>
</dbReference>